<proteinExistence type="predicted"/>
<accession>A0A2S1FJF7</accession>
<keyword evidence="2" id="KW-0614">Plasmid</keyword>
<dbReference type="AlphaFoldDB" id="A0A2S1FJF7"/>
<protein>
    <submittedName>
        <fullName evidence="2">Replication protein</fullName>
    </submittedName>
</protein>
<dbReference type="EMBL" id="MG869624">
    <property type="protein sequence ID" value="AWD72327.1"/>
    <property type="molecule type" value="Genomic_DNA"/>
</dbReference>
<name>A0A2S1FJF7_9BURK</name>
<evidence type="ECO:0000256" key="1">
    <source>
        <dbReference type="SAM" id="MobiDB-lite"/>
    </source>
</evidence>
<sequence length="409" mass="45544">MGRTESRARRYELLSVARSLLCVEGKKQCLEHSADIHRTAKCMHTPIGQVSVLRDKLRGSAFYGGLATCGSTLSCPICATKVQERRRVEIAQAFDWAYNVAHLQPVMVTLTFPHKIWHDLYELILQQRQALKLLRYGKPWKKLTAEIDYQGLIRALEISRGGHGWHPHTHEVWFVGRHVKAEDLQVQVLKQWMSACIRAGLLDPADVKTVAAFMEHAVHVKGWCQDSDYLAKSADDKNWGIDREMAKGATKLGKLKGLHPFQLLALAAEGDTKAGQLYVSFAMTMKRTRSRPLFWSPGLKGRVGINDSTDEQLASEQREEADVLGLLTHAHWQLVRASKSRAQLLDAAETGGWPAVMALLDRLALAVVKRVKPPLKQPEACPGPQSVSSGGNPTGYERSRSGAFTESPF</sequence>
<geneLocation type="plasmid" evidence="2">
    <name>pW11NP1</name>
</geneLocation>
<evidence type="ECO:0000313" key="2">
    <source>
        <dbReference type="EMBL" id="AWD72327.1"/>
    </source>
</evidence>
<reference evidence="2" key="1">
    <citation type="submission" date="2018-01" db="EMBL/GenBank/DDBJ databases">
        <title>Plasmids of psychrophilic Polaromonas spp. isolated from Arctic and Antarctic glaciers.</title>
        <authorList>
            <person name="Dziewit L."/>
            <person name="Ciok A."/>
        </authorList>
    </citation>
    <scope>NUCLEOTIDE SEQUENCE</scope>
    <source>
        <plasmid evidence="2">pW11NP1</plasmid>
    </source>
</reference>
<gene>
    <name evidence="2" type="ORF">pW11NP1_p001</name>
</gene>
<organism evidence="2">
    <name type="scientific">Polaromonas sp. W11N</name>
    <dbReference type="NCBI Taxonomy" id="1840303"/>
    <lineage>
        <taxon>Bacteria</taxon>
        <taxon>Pseudomonadati</taxon>
        <taxon>Pseudomonadota</taxon>
        <taxon>Betaproteobacteria</taxon>
        <taxon>Burkholderiales</taxon>
        <taxon>Comamonadaceae</taxon>
        <taxon>Polaromonas</taxon>
    </lineage>
</organism>
<feature type="region of interest" description="Disordered" evidence="1">
    <location>
        <begin position="374"/>
        <end position="409"/>
    </location>
</feature>